<name>A0A166NEU2_9EURO</name>
<dbReference type="NCBIfam" id="NF047352">
    <property type="entry name" value="P_loop_sacsin"/>
    <property type="match status" value="1"/>
</dbReference>
<dbReference type="Pfam" id="PF25794">
    <property type="entry name" value="SACS"/>
    <property type="match status" value="1"/>
</dbReference>
<feature type="domain" description="Sacsin/Nov" evidence="3">
    <location>
        <begin position="31"/>
        <end position="152"/>
    </location>
</feature>
<keyword evidence="1" id="KW-0175">Coiled coil</keyword>
<dbReference type="InterPro" id="IPR058210">
    <property type="entry name" value="SACS/Nov_dom"/>
</dbReference>
<proteinExistence type="predicted"/>
<evidence type="ECO:0000256" key="2">
    <source>
        <dbReference type="SAM" id="MobiDB-lite"/>
    </source>
</evidence>
<evidence type="ECO:0000256" key="1">
    <source>
        <dbReference type="SAM" id="Coils"/>
    </source>
</evidence>
<gene>
    <name evidence="4" type="ORF">AAP_04315</name>
</gene>
<dbReference type="PANTHER" id="PTHR47839">
    <property type="entry name" value="DOMAIN PROTEIN, PUTATIVE (AFU_ORTHOLOGUE AFUA_6G04830)-RELATED"/>
    <property type="match status" value="1"/>
</dbReference>
<dbReference type="EMBL" id="AZGZ01000020">
    <property type="protein sequence ID" value="KZZ89560.1"/>
    <property type="molecule type" value="Genomic_DNA"/>
</dbReference>
<reference evidence="4 5" key="1">
    <citation type="journal article" date="2016" name="Genome Biol. Evol.">
        <title>Divergent and convergent evolution of fungal pathogenicity.</title>
        <authorList>
            <person name="Shang Y."/>
            <person name="Xiao G."/>
            <person name="Zheng P."/>
            <person name="Cen K."/>
            <person name="Zhan S."/>
            <person name="Wang C."/>
        </authorList>
    </citation>
    <scope>NUCLEOTIDE SEQUENCE [LARGE SCALE GENOMIC DNA]</scope>
    <source>
        <strain evidence="4 5">ARSEF 7405</strain>
    </source>
</reference>
<dbReference type="PANTHER" id="PTHR47839:SF1">
    <property type="entry name" value="DOMAIN PROTEIN, PUTATIVE (AFU_ORTHOLOGUE AFUA_6G04830)-RELATED"/>
    <property type="match status" value="1"/>
</dbReference>
<dbReference type="VEuPathDB" id="FungiDB:AAP_04315"/>
<protein>
    <recommendedName>
        <fullName evidence="3">Sacsin/Nov domain-containing protein</fullName>
    </recommendedName>
</protein>
<dbReference type="Gene3D" id="3.30.565.10">
    <property type="entry name" value="Histidine kinase-like ATPase, C-terminal domain"/>
    <property type="match status" value="1"/>
</dbReference>
<feature type="region of interest" description="Disordered" evidence="2">
    <location>
        <begin position="1443"/>
        <end position="1525"/>
    </location>
</feature>
<accession>A0A166NEU2</accession>
<dbReference type="OrthoDB" id="10031156at2759"/>
<evidence type="ECO:0000313" key="5">
    <source>
        <dbReference type="Proteomes" id="UP000242877"/>
    </source>
</evidence>
<comment type="caution">
    <text evidence="4">The sequence shown here is derived from an EMBL/GenBank/DDBJ whole genome shotgun (WGS) entry which is preliminary data.</text>
</comment>
<dbReference type="InterPro" id="IPR022155">
    <property type="entry name" value="DUF3684"/>
</dbReference>
<dbReference type="Pfam" id="PF12449">
    <property type="entry name" value="DUF3684"/>
    <property type="match status" value="1"/>
</dbReference>
<sequence>MASKIDFESLRARTMGSEADEEAVTVNTRALIDKVLARYSGEWTVLRELLQNAADATAKKVTIRFETVPSTTVPAPVATDATSQLKHVLTNHTLKSMVVTNDGMAFSDNDWARLKRIAEGNPDETKIGAFGVGFYSVFSDCEEPFVSSGSEAMAFYWKGNALFTRRLKMPDQEGSRETNFVLPYRNTTSPVPPMIPLCQFLASSLTFAGLEAVELWLDDWNLLSLKKKVAPGITLNIPRTIETRTKKGLLKVTSITRQIAQMDATVMAAVSWTSTTTQSRNEGVDLAETAKTLRSFFSKLTRTVTEAEDKGSDDLAKQSAAAEDLTATSSTTVFFNITSAQLKSSVSSSFSQELERATKKPPPKTTTLAMLTSSYNASTPIASAKDSGKTPNIFASVLPSKGGRIFIGFTTHQTTGLNAHVSAPSLIPTVERESIDLNARWVRDWNYEILRAVGIVCRIAWTAEMGDLKYKLPTATVGGVARAKKEDVARHTPEAVYISNQFVFRESTPSAKVGDTVEDAFWMSDKTGYFEVMSSLGVLPTDQVRLAPKNLSFMEGIAVLPEDLVNDAPLFVKKLTEFGLVTDVTIRDIKRELENNALTSKQLSEFLRWTADRVIGGDYNTQTIQSLLNVAVANEEDAAGNPKGLLILGDIRCYLNPTRIPADMPVPPFTMPFAYTSSLPSKSLLALGWQELEIGTWVQWLIKNARNRSLISADHDMTSCAAFSAKVLPILSKQWETLGPMGKSNVIKLLQENTVLPTKLGMRRPDETYFPSVKLFDDLPVVTGLNGVKEKFLSNLGVRKTVDLGVIFDRLVSDQPAVDEKGRKKWNHVDLVKYFTSVWADIPKNDLLKLKGTRFCSMEPNGKPELENQRYRAAELYEPEPHLKELGFHVIQWPGQFSRSSQEGKFLSMLGLRQYPSPEDLIRVMVDSARNGDMKMRDKALTYYLSHHLEYGYAHYDVSKISSPFLPVEGSSKVASPSKCFTDESVKLFGFDILRRDLHGNASKIGVQAHPPIQICLAVFQANLPKSKSEARKYFEYFYKRIGDLDSATASRAGATPIVPVRRPTGPTGESKLVYLPPVECYLGDNEDYGDLFDFVDFGPEANLFLMACGSKKEPTKVEVAQLLVKEPARILSKLQTPEKYLNLLRHIAENISLLRRYPQLFAEMKRASFLLGSREVGRPITEKDDDATLVSVDEFDDFEDKDIKEWQLIRASDAIVVDDYSSFSIFKESVLAAPQEEALEQLYLSLGTPYLSSLIEAKPRKGHVMPDQKLAEKLKKQILERSRLFLYDQPRDAVKHDAKWLEKHLIVQNVSAIQYLRVLKGRGIQHNETRHAIAIPQDKDFVLSISNNRLDWYQISQSLAQIILQRPKLSATLTFEMILKTEIMELKARGYNVERILRAKAAEARIAEGQRQRQLEEEKAAAYEHERAMAQQAAETREVQENMSGMPGQFPGQTIEDKQMTGSGTGTGPGGEEQAMSPREPRTRGLFSGLTDRLKGLAPGNSPGMQPQGQGSTGERSPMTPGALEDNLKSAIQSCRPYGSHSLYSRGEAKEIAETKFYCDEKPSQNLTSIGKVYPGIKVFTTQGGRDTQEFLLRHEIGLKAFSSVLCDCAGVFNLQIQNVNIFHDPGSKSIAFNASGSIFCNYHYFEQLHARKVLNQGQYDTALVYWWVIFCHELAHNIVQDHNSDHSFYT</sequence>
<keyword evidence="5" id="KW-1185">Reference proteome</keyword>
<feature type="coiled-coil region" evidence="1">
    <location>
        <begin position="1400"/>
        <end position="1434"/>
    </location>
</feature>
<dbReference type="Proteomes" id="UP000242877">
    <property type="component" value="Unassembled WGS sequence"/>
</dbReference>
<dbReference type="SUPFAM" id="SSF55874">
    <property type="entry name" value="ATPase domain of HSP90 chaperone/DNA topoisomerase II/histidine kinase"/>
    <property type="match status" value="1"/>
</dbReference>
<organism evidence="4 5">
    <name type="scientific">Ascosphaera apis ARSEF 7405</name>
    <dbReference type="NCBI Taxonomy" id="392613"/>
    <lineage>
        <taxon>Eukaryota</taxon>
        <taxon>Fungi</taxon>
        <taxon>Dikarya</taxon>
        <taxon>Ascomycota</taxon>
        <taxon>Pezizomycotina</taxon>
        <taxon>Eurotiomycetes</taxon>
        <taxon>Eurotiomycetidae</taxon>
        <taxon>Onygenales</taxon>
        <taxon>Ascosphaeraceae</taxon>
        <taxon>Ascosphaera</taxon>
    </lineage>
</organism>
<dbReference type="InterPro" id="IPR036890">
    <property type="entry name" value="HATPase_C_sf"/>
</dbReference>
<evidence type="ECO:0000313" key="4">
    <source>
        <dbReference type="EMBL" id="KZZ89560.1"/>
    </source>
</evidence>
<feature type="compositionally biased region" description="Polar residues" evidence="2">
    <location>
        <begin position="1504"/>
        <end position="1516"/>
    </location>
</feature>
<evidence type="ECO:0000259" key="3">
    <source>
        <dbReference type="Pfam" id="PF25794"/>
    </source>
</evidence>